<keyword evidence="1" id="KW-0964">Secreted</keyword>
<dbReference type="PANTHER" id="PTHR10504:SF17">
    <property type="entry name" value="BPI FOLD-CONTAINING FAMILY C PROTEIN"/>
    <property type="match status" value="1"/>
</dbReference>
<sequence>QIDDLTEVDYSLSSSPAVFQQFIDLDLKGVVFPAGNYTDSPYVAASLTMPDQSDSMLYLAFSEYFFQTSSFAYYTAGAFNMTIAEETCSYFNVNTEIFGSIIPEVAKYSVTPYPVMLKLMSTEIPMISLQKDSFTVQIQGSMEVLAVLPDSTIQSLFTLNIVANTSISLNIFDQKLMGSLCLNRIQFSLAHSNVDSFEVLLLENILSYILQTNVIPSANAKLSKGFPLP</sequence>
<evidence type="ECO:0000259" key="2">
    <source>
        <dbReference type="SMART" id="SM00329"/>
    </source>
</evidence>
<keyword evidence="1" id="KW-0044">Antibiotic</keyword>
<dbReference type="InterPro" id="IPR017943">
    <property type="entry name" value="Bactericidal_perm-incr_a/b_dom"/>
</dbReference>
<dbReference type="GO" id="GO:0005615">
    <property type="term" value="C:extracellular space"/>
    <property type="evidence" value="ECO:0007669"/>
    <property type="project" value="UniProtKB-UniRule"/>
</dbReference>
<feature type="non-terminal residue" evidence="3">
    <location>
        <position position="229"/>
    </location>
</feature>
<feature type="domain" description="Lipid-binding serum glycoprotein C-terminal" evidence="2">
    <location>
        <begin position="51"/>
        <end position="229"/>
    </location>
</feature>
<dbReference type="AlphaFoldDB" id="A0A7L2CL92"/>
<keyword evidence="4" id="KW-1185">Reference proteome</keyword>
<comment type="domain">
    <text evidence="1">The N-terminal region may be exposed to the interior of the granule, whereas the C-terminal portion may be embedded in the membrane. During phagocytosis and degranulation, proteases may be released and activated and cleave BPI at the junction of the N- and C-terminal portions of the molecule, providing controlled release of the N-terminal antibacterial fragment when bacteria are ingested.</text>
</comment>
<evidence type="ECO:0000313" key="3">
    <source>
        <dbReference type="EMBL" id="NXQ38089.1"/>
    </source>
</evidence>
<feature type="non-terminal residue" evidence="3">
    <location>
        <position position="1"/>
    </location>
</feature>
<name>A0A7L2CL92_CATFU</name>
<comment type="function">
    <text evidence="1">The cytotoxic action of BPI is limited to many species of Gram-negative bacteria; this specificity may be explained by a strong affinity of the very basic N-terminal half for the negatively charged lipopolysaccharides that are unique to the Gram-negative bacterial outer envelope.</text>
</comment>
<accession>A0A7L2CL92</accession>
<dbReference type="EMBL" id="VWYD01001099">
    <property type="protein sequence ID" value="NXQ38089.1"/>
    <property type="molecule type" value="Genomic_DNA"/>
</dbReference>
<dbReference type="FunFam" id="3.15.20.10:FF:000001">
    <property type="entry name" value="Phospholipid transfer protein"/>
    <property type="match status" value="1"/>
</dbReference>
<organism evidence="3 4">
    <name type="scientific">Catharus fuscescens</name>
    <name type="common">Veery</name>
    <name type="synonym">Turdus fuscescens</name>
    <dbReference type="NCBI Taxonomy" id="159581"/>
    <lineage>
        <taxon>Eukaryota</taxon>
        <taxon>Metazoa</taxon>
        <taxon>Chordata</taxon>
        <taxon>Craniata</taxon>
        <taxon>Vertebrata</taxon>
        <taxon>Euteleostomi</taxon>
        <taxon>Archelosauria</taxon>
        <taxon>Archosauria</taxon>
        <taxon>Dinosauria</taxon>
        <taxon>Saurischia</taxon>
        <taxon>Theropoda</taxon>
        <taxon>Coelurosauria</taxon>
        <taxon>Aves</taxon>
        <taxon>Neognathae</taxon>
        <taxon>Neoaves</taxon>
        <taxon>Telluraves</taxon>
        <taxon>Australaves</taxon>
        <taxon>Passeriformes</taxon>
        <taxon>Turdidae</taxon>
        <taxon>Catharus</taxon>
    </lineage>
</organism>
<dbReference type="InterPro" id="IPR001124">
    <property type="entry name" value="Lipid-bd_serum_glycop_C"/>
</dbReference>
<proteinExistence type="predicted"/>
<dbReference type="GO" id="GO:0008289">
    <property type="term" value="F:lipid binding"/>
    <property type="evidence" value="ECO:0007669"/>
    <property type="project" value="InterPro"/>
</dbReference>
<dbReference type="GO" id="GO:0045087">
    <property type="term" value="P:innate immune response"/>
    <property type="evidence" value="ECO:0007669"/>
    <property type="project" value="UniProtKB-UniRule"/>
</dbReference>
<dbReference type="Proteomes" id="UP000519684">
    <property type="component" value="Unassembled WGS sequence"/>
</dbReference>
<comment type="subcellular location">
    <subcellularLocation>
        <location evidence="1">Secreted</location>
    </subcellularLocation>
</comment>
<reference evidence="3 4" key="1">
    <citation type="submission" date="2019-09" db="EMBL/GenBank/DDBJ databases">
        <title>Bird 10,000 Genomes (B10K) Project - Family phase.</title>
        <authorList>
            <person name="Zhang G."/>
        </authorList>
    </citation>
    <scope>NUCLEOTIDE SEQUENCE [LARGE SCALE GENOMIC DNA]</scope>
    <source>
        <strain evidence="3">B10K-DU-001-17</strain>
        <tissue evidence="3">Muscle</tissue>
    </source>
</reference>
<keyword evidence="1" id="KW-0325">Glycoprotein</keyword>
<dbReference type="PANTHER" id="PTHR10504">
    <property type="entry name" value="BACTERICIDAL PERMEABILITY-INCREASING BPI PROTEIN-RELATED"/>
    <property type="match status" value="1"/>
</dbReference>
<keyword evidence="1" id="KW-0391">Immunity</keyword>
<dbReference type="Gene3D" id="3.15.20.10">
    <property type="entry name" value="Bactericidal permeability-increasing protein, domain 2"/>
    <property type="match status" value="1"/>
</dbReference>
<keyword evidence="1" id="KW-0732">Signal</keyword>
<comment type="caution">
    <text evidence="3">The sequence shown here is derived from an EMBL/GenBank/DDBJ whole genome shotgun (WGS) entry which is preliminary data.</text>
</comment>
<keyword evidence="1" id="KW-0399">Innate immunity</keyword>
<dbReference type="SUPFAM" id="SSF55394">
    <property type="entry name" value="Bactericidal permeability-increasing protein, BPI"/>
    <property type="match status" value="1"/>
</dbReference>
<evidence type="ECO:0000256" key="1">
    <source>
        <dbReference type="RuleBase" id="RU369039"/>
    </source>
</evidence>
<dbReference type="SMART" id="SM00329">
    <property type="entry name" value="BPI2"/>
    <property type="match status" value="1"/>
</dbReference>
<protein>
    <recommendedName>
        <fullName evidence="1">Bactericidal permeability-increasing protein</fullName>
        <shortName evidence="1">BPI</shortName>
    </recommendedName>
</protein>
<comment type="subunit">
    <text evidence="1">Monomer. Homodimer; disulfide-linked.</text>
</comment>
<comment type="domain">
    <text evidence="1">The N- and C-terminal barrels adopt an identical fold despite having only 13% of conserved residues.</text>
</comment>
<dbReference type="GO" id="GO:0050829">
    <property type="term" value="P:defense response to Gram-negative bacterium"/>
    <property type="evidence" value="ECO:0007669"/>
    <property type="project" value="UniProtKB-UniRule"/>
</dbReference>
<keyword evidence="1" id="KW-1015">Disulfide bond</keyword>
<keyword evidence="1" id="KW-0929">Antimicrobial</keyword>
<gene>
    <name evidence="3" type="primary">Bpifc_0</name>
    <name evidence="3" type="ORF">CATFUS_R08137</name>
</gene>
<dbReference type="InterPro" id="IPR032942">
    <property type="entry name" value="BPI/LBP/Plunc"/>
</dbReference>
<dbReference type="Pfam" id="PF02886">
    <property type="entry name" value="LBP_BPI_CETP_C"/>
    <property type="match status" value="1"/>
</dbReference>
<evidence type="ECO:0000313" key="4">
    <source>
        <dbReference type="Proteomes" id="UP000519684"/>
    </source>
</evidence>